<dbReference type="SMART" id="SM00729">
    <property type="entry name" value="Elp3"/>
    <property type="match status" value="1"/>
</dbReference>
<organism evidence="15">
    <name type="scientific">marine sediment metagenome</name>
    <dbReference type="NCBI Taxonomy" id="412755"/>
    <lineage>
        <taxon>unclassified sequences</taxon>
        <taxon>metagenomes</taxon>
        <taxon>ecological metagenomes</taxon>
    </lineage>
</organism>
<dbReference type="SMART" id="SM00876">
    <property type="entry name" value="BATS"/>
    <property type="match status" value="1"/>
</dbReference>
<evidence type="ECO:0000313" key="15">
    <source>
        <dbReference type="EMBL" id="KKK54052.1"/>
    </source>
</evidence>
<dbReference type="NCBIfam" id="TIGR00433">
    <property type="entry name" value="bioB"/>
    <property type="match status" value="1"/>
</dbReference>
<accession>A0A0F8WB50</accession>
<evidence type="ECO:0000256" key="4">
    <source>
        <dbReference type="ARBA" id="ARBA00012236"/>
    </source>
</evidence>
<evidence type="ECO:0000256" key="10">
    <source>
        <dbReference type="ARBA" id="ARBA00022756"/>
    </source>
</evidence>
<dbReference type="InterPro" id="IPR013785">
    <property type="entry name" value="Aldolase_TIM"/>
</dbReference>
<dbReference type="GO" id="GO:0009102">
    <property type="term" value="P:biotin biosynthetic process"/>
    <property type="evidence" value="ECO:0007669"/>
    <property type="project" value="UniProtKB-UniPathway"/>
</dbReference>
<comment type="cofactor">
    <cofactor evidence="1">
        <name>[4Fe-4S] cluster</name>
        <dbReference type="ChEBI" id="CHEBI:49883"/>
    </cofactor>
</comment>
<evidence type="ECO:0000256" key="5">
    <source>
        <dbReference type="ARBA" id="ARBA00022485"/>
    </source>
</evidence>
<evidence type="ECO:0000256" key="2">
    <source>
        <dbReference type="ARBA" id="ARBA00004942"/>
    </source>
</evidence>
<dbReference type="HAMAP" id="MF_01694">
    <property type="entry name" value="BioB"/>
    <property type="match status" value="1"/>
</dbReference>
<evidence type="ECO:0000256" key="1">
    <source>
        <dbReference type="ARBA" id="ARBA00001966"/>
    </source>
</evidence>
<dbReference type="SFLD" id="SFLDS00029">
    <property type="entry name" value="Radical_SAM"/>
    <property type="match status" value="1"/>
</dbReference>
<comment type="pathway">
    <text evidence="2">Cofactor biosynthesis; biotin biosynthesis; biotin from 7,8-diaminononanoate: step 2/2.</text>
</comment>
<dbReference type="EMBL" id="LAZR01066196">
    <property type="protein sequence ID" value="KKK54052.1"/>
    <property type="molecule type" value="Genomic_DNA"/>
</dbReference>
<evidence type="ECO:0000256" key="6">
    <source>
        <dbReference type="ARBA" id="ARBA00022679"/>
    </source>
</evidence>
<dbReference type="PROSITE" id="PS51918">
    <property type="entry name" value="RADICAL_SAM"/>
    <property type="match status" value="1"/>
</dbReference>
<comment type="similarity">
    <text evidence="3">Belongs to the radical SAM superfamily. Biotin synthase family.</text>
</comment>
<dbReference type="InterPro" id="IPR010722">
    <property type="entry name" value="BATS_dom"/>
</dbReference>
<protein>
    <recommendedName>
        <fullName evidence="4">biotin synthase</fullName>
        <ecNumber evidence="4">2.8.1.6</ecNumber>
    </recommendedName>
</protein>
<dbReference type="GO" id="GO:0046872">
    <property type="term" value="F:metal ion binding"/>
    <property type="evidence" value="ECO:0007669"/>
    <property type="project" value="UniProtKB-KW"/>
</dbReference>
<keyword evidence="5" id="KW-0004">4Fe-4S</keyword>
<keyword evidence="6" id="KW-0808">Transferase</keyword>
<dbReference type="PANTHER" id="PTHR22976">
    <property type="entry name" value="BIOTIN SYNTHASE"/>
    <property type="match status" value="1"/>
</dbReference>
<keyword evidence="7" id="KW-0949">S-adenosyl-L-methionine</keyword>
<evidence type="ECO:0000256" key="11">
    <source>
        <dbReference type="ARBA" id="ARBA00023004"/>
    </source>
</evidence>
<dbReference type="SFLD" id="SFLDG01060">
    <property type="entry name" value="BATS_domain_containing"/>
    <property type="match status" value="1"/>
</dbReference>
<evidence type="ECO:0000256" key="9">
    <source>
        <dbReference type="ARBA" id="ARBA00022723"/>
    </source>
</evidence>
<dbReference type="Pfam" id="PF04055">
    <property type="entry name" value="Radical_SAM"/>
    <property type="match status" value="1"/>
</dbReference>
<dbReference type="SFLD" id="SFLDG01278">
    <property type="entry name" value="biotin_synthase_like"/>
    <property type="match status" value="1"/>
</dbReference>
<dbReference type="InterPro" id="IPR007197">
    <property type="entry name" value="rSAM"/>
</dbReference>
<evidence type="ECO:0000256" key="3">
    <source>
        <dbReference type="ARBA" id="ARBA00010765"/>
    </source>
</evidence>
<reference evidence="15" key="1">
    <citation type="journal article" date="2015" name="Nature">
        <title>Complex archaea that bridge the gap between prokaryotes and eukaryotes.</title>
        <authorList>
            <person name="Spang A."/>
            <person name="Saw J.H."/>
            <person name="Jorgensen S.L."/>
            <person name="Zaremba-Niedzwiedzka K."/>
            <person name="Martijn J."/>
            <person name="Lind A.E."/>
            <person name="van Eijk R."/>
            <person name="Schleper C."/>
            <person name="Guy L."/>
            <person name="Ettema T.J."/>
        </authorList>
    </citation>
    <scope>NUCLEOTIDE SEQUENCE</scope>
</reference>
<evidence type="ECO:0000259" key="14">
    <source>
        <dbReference type="PROSITE" id="PS51918"/>
    </source>
</evidence>
<evidence type="ECO:0000256" key="12">
    <source>
        <dbReference type="ARBA" id="ARBA00023014"/>
    </source>
</evidence>
<dbReference type="EC" id="2.8.1.6" evidence="4"/>
<dbReference type="PIRSF" id="PIRSF001619">
    <property type="entry name" value="Biotin_synth"/>
    <property type="match status" value="1"/>
</dbReference>
<evidence type="ECO:0000256" key="8">
    <source>
        <dbReference type="ARBA" id="ARBA00022714"/>
    </source>
</evidence>
<keyword evidence="12" id="KW-0411">Iron-sulfur</keyword>
<dbReference type="InterPro" id="IPR024177">
    <property type="entry name" value="Biotin_synthase"/>
</dbReference>
<dbReference type="AlphaFoldDB" id="A0A0F8WB50"/>
<feature type="non-terminal residue" evidence="15">
    <location>
        <position position="299"/>
    </location>
</feature>
<dbReference type="InterPro" id="IPR006638">
    <property type="entry name" value="Elp3/MiaA/NifB-like_rSAM"/>
</dbReference>
<evidence type="ECO:0000256" key="7">
    <source>
        <dbReference type="ARBA" id="ARBA00022691"/>
    </source>
</evidence>
<dbReference type="InterPro" id="IPR058240">
    <property type="entry name" value="rSAM_sf"/>
</dbReference>
<sequence length="299" mass="33604">MNKKIEKIANRSIQKKNISYDEACYLMKISGNEIYDLFYWANRIRYDSFKNVISSCSIISAKQGSCSEDCKFCSQSTHYGTDISSFPLIKKEEISEAIESARKFKVNSIGVVTSGYSLEEDKDFNRICDYVHELSKEDGIPIHTSIGTVTNEMAEKLVSSGVKMINHNLETSEKYFPNVCTTHSYEERVETIKKAKKVGMGVCSGGIFGVGEGVEDRLDLAFALKALDVNAIPLNFLNPIENTPLSFEKPLDPMEILKIIAVFRFIFPDKEIKIAGGREANLRDLQSWMFYAGANSTMI</sequence>
<dbReference type="Pfam" id="PF06968">
    <property type="entry name" value="BATS"/>
    <property type="match status" value="1"/>
</dbReference>
<keyword evidence="8" id="KW-0001">2Fe-2S</keyword>
<keyword evidence="11" id="KW-0408">Iron</keyword>
<gene>
    <name evidence="15" type="ORF">LCGC14_3088620</name>
</gene>
<dbReference type="GO" id="GO:0004076">
    <property type="term" value="F:biotin synthase activity"/>
    <property type="evidence" value="ECO:0007669"/>
    <property type="project" value="UniProtKB-EC"/>
</dbReference>
<name>A0A0F8WB50_9ZZZZ</name>
<comment type="caution">
    <text evidence="15">The sequence shown here is derived from an EMBL/GenBank/DDBJ whole genome shotgun (WGS) entry which is preliminary data.</text>
</comment>
<dbReference type="InterPro" id="IPR002684">
    <property type="entry name" value="Biotin_synth/BioAB"/>
</dbReference>
<feature type="domain" description="Radical SAM core" evidence="14">
    <location>
        <begin position="49"/>
        <end position="278"/>
    </location>
</feature>
<dbReference type="GO" id="GO:0051537">
    <property type="term" value="F:2 iron, 2 sulfur cluster binding"/>
    <property type="evidence" value="ECO:0007669"/>
    <property type="project" value="UniProtKB-KW"/>
</dbReference>
<proteinExistence type="inferred from homology"/>
<dbReference type="SUPFAM" id="SSF102114">
    <property type="entry name" value="Radical SAM enzymes"/>
    <property type="match status" value="1"/>
</dbReference>
<comment type="cofactor">
    <cofactor evidence="13">
        <name>[2Fe-2S] cluster</name>
        <dbReference type="ChEBI" id="CHEBI:190135"/>
    </cofactor>
</comment>
<dbReference type="Gene3D" id="3.20.20.70">
    <property type="entry name" value="Aldolase class I"/>
    <property type="match status" value="1"/>
</dbReference>
<keyword evidence="9" id="KW-0479">Metal-binding</keyword>
<dbReference type="CDD" id="cd01335">
    <property type="entry name" value="Radical_SAM"/>
    <property type="match status" value="1"/>
</dbReference>
<keyword evidence="10" id="KW-0093">Biotin biosynthesis</keyword>
<dbReference type="GO" id="GO:0051539">
    <property type="term" value="F:4 iron, 4 sulfur cluster binding"/>
    <property type="evidence" value="ECO:0007669"/>
    <property type="project" value="UniProtKB-KW"/>
</dbReference>
<evidence type="ECO:0000256" key="13">
    <source>
        <dbReference type="ARBA" id="ARBA00034078"/>
    </source>
</evidence>
<dbReference type="UniPathway" id="UPA00078">
    <property type="reaction ID" value="UER00162"/>
</dbReference>
<dbReference type="PANTHER" id="PTHR22976:SF2">
    <property type="entry name" value="BIOTIN SYNTHASE, MITOCHONDRIAL"/>
    <property type="match status" value="1"/>
</dbReference>